<dbReference type="EMBL" id="AP024355">
    <property type="protein sequence ID" value="BCR06159.1"/>
    <property type="molecule type" value="Genomic_DNA"/>
</dbReference>
<proteinExistence type="predicted"/>
<evidence type="ECO:0000313" key="2">
    <source>
        <dbReference type="EMBL" id="BCR06159.1"/>
    </source>
</evidence>
<evidence type="ECO:0000256" key="1">
    <source>
        <dbReference type="SAM" id="SignalP"/>
    </source>
</evidence>
<keyword evidence="1" id="KW-0732">Signal</keyword>
<accession>A0ABM8HV32</accession>
<evidence type="ECO:0000313" key="3">
    <source>
        <dbReference type="Proteomes" id="UP001319827"/>
    </source>
</evidence>
<protein>
    <submittedName>
        <fullName evidence="2">Uncharacterized protein</fullName>
    </submittedName>
</protein>
<sequence>MRRLMFWVGTMLLCLAFAGPAAFAQMDDEFNDDTEILEFESMVGVSGPFLGDLNPIREINGGGRPWVLEEAEGELKANGMLEVEVEGLIIPDTEPGFGFNPAAFFLAAVSCLTFGEDETVVVENVFTQMQDTRMIGDPRNGDAKIRALLDLPDPCFAPLVFVTSPTGSWFAVTGR</sequence>
<gene>
    <name evidence="2" type="ORF">DESUT3_32280</name>
</gene>
<keyword evidence="3" id="KW-1185">Reference proteome</keyword>
<dbReference type="Proteomes" id="UP001319827">
    <property type="component" value="Chromosome"/>
</dbReference>
<organism evidence="2 3">
    <name type="scientific">Desulfuromonas versatilis</name>
    <dbReference type="NCBI Taxonomy" id="2802975"/>
    <lineage>
        <taxon>Bacteria</taxon>
        <taxon>Pseudomonadati</taxon>
        <taxon>Thermodesulfobacteriota</taxon>
        <taxon>Desulfuromonadia</taxon>
        <taxon>Desulfuromonadales</taxon>
        <taxon>Desulfuromonadaceae</taxon>
        <taxon>Desulfuromonas</taxon>
    </lineage>
</organism>
<dbReference type="RefSeq" id="WP_221249535.1">
    <property type="nucleotide sequence ID" value="NZ_AP024355.1"/>
</dbReference>
<feature type="chain" id="PRO_5046571571" evidence="1">
    <location>
        <begin position="25"/>
        <end position="175"/>
    </location>
</feature>
<feature type="signal peptide" evidence="1">
    <location>
        <begin position="1"/>
        <end position="24"/>
    </location>
</feature>
<reference evidence="2 3" key="2">
    <citation type="journal article" date="2021" name="Int. J. Syst. Evol. Microbiol.">
        <title>Isolation and Polyphasic Characterization of Desulfuromonas versatilis sp. Nov., an Electrogenic Bacteria Capable of Versatile Metabolism Isolated from a Graphene Oxide-Reducing Enrichment Culture.</title>
        <authorList>
            <person name="Xie L."/>
            <person name="Yoshida N."/>
            <person name="Ishii S."/>
            <person name="Meng L."/>
        </authorList>
    </citation>
    <scope>NUCLEOTIDE SEQUENCE [LARGE SCALE GENOMIC DNA]</scope>
    <source>
        <strain evidence="2 3">NIT-T3</strain>
    </source>
</reference>
<reference evidence="2 3" key="1">
    <citation type="journal article" date="2016" name="C (Basel)">
        <title>Selective Growth of and Electricity Production by Marine Exoelectrogenic Bacteria in Self-Aggregated Hydrogel of Microbially Reduced Graphene Oxide.</title>
        <authorList>
            <person name="Yoshida N."/>
            <person name="Goto Y."/>
            <person name="Miyata Y."/>
        </authorList>
    </citation>
    <scope>NUCLEOTIDE SEQUENCE [LARGE SCALE GENOMIC DNA]</scope>
    <source>
        <strain evidence="2 3">NIT-T3</strain>
    </source>
</reference>
<name>A0ABM8HV32_9BACT</name>